<dbReference type="HAMAP" id="MF_02128">
    <property type="entry name" value="TMP_kinase"/>
    <property type="match status" value="1"/>
</dbReference>
<keyword evidence="2" id="KW-0460">Magnesium</keyword>
<feature type="binding site" evidence="2">
    <location>
        <position position="218"/>
    </location>
    <ligand>
        <name>Mg(2+)</name>
        <dbReference type="ChEBI" id="CHEBI:18420"/>
        <label>5</label>
    </ligand>
</feature>
<keyword evidence="2" id="KW-0067">ATP-binding</keyword>
<evidence type="ECO:0000256" key="1">
    <source>
        <dbReference type="ARBA" id="ARBA00022977"/>
    </source>
</evidence>
<comment type="caution">
    <text evidence="2">Lacks conserved residue(s) required for the propagation of feature annotation.</text>
</comment>
<dbReference type="PIRSF" id="PIRSF005303">
    <property type="entry name" value="Thiam_monoph_kin"/>
    <property type="match status" value="1"/>
</dbReference>
<dbReference type="InterPro" id="IPR006283">
    <property type="entry name" value="ThiL-like"/>
</dbReference>
<gene>
    <name evidence="2 5" type="primary">thiL</name>
    <name evidence="5" type="ORF">VA603_05410</name>
</gene>
<dbReference type="NCBIfam" id="TIGR01379">
    <property type="entry name" value="thiL"/>
    <property type="match status" value="1"/>
</dbReference>
<keyword evidence="2 5" id="KW-0418">Kinase</keyword>
<name>A0ABU5V1C2_9GAMM</name>
<feature type="binding site" evidence="2">
    <location>
        <position position="215"/>
    </location>
    <ligand>
        <name>Mg(2+)</name>
        <dbReference type="ChEBI" id="CHEBI:18420"/>
        <label>3</label>
    </ligand>
</feature>
<dbReference type="SUPFAM" id="SSF56042">
    <property type="entry name" value="PurM C-terminal domain-like"/>
    <property type="match status" value="1"/>
</dbReference>
<feature type="binding site" evidence="2">
    <location>
        <position position="46"/>
    </location>
    <ligand>
        <name>Mg(2+)</name>
        <dbReference type="ChEBI" id="CHEBI:18420"/>
        <label>2</label>
    </ligand>
</feature>
<reference evidence="5 6" key="1">
    <citation type="submission" date="2023-12" db="EMBL/GenBank/DDBJ databases">
        <title>Stenotrophomonas guangdongensis sp. nov., isolated from wilted pepper plants (Capsicum annuum).</title>
        <authorList>
            <person name="Qiu M."/>
            <person name="Li Y."/>
            <person name="Liu Q."/>
            <person name="Zhang X."/>
            <person name="Huang Y."/>
            <person name="Guo R."/>
            <person name="Hu M."/>
            <person name="Zhou J."/>
            <person name="Zhou X."/>
        </authorList>
    </citation>
    <scope>NUCLEOTIDE SEQUENCE [LARGE SCALE GENOMIC DNA]</scope>
    <source>
        <strain evidence="5 6">MH1</strain>
    </source>
</reference>
<feature type="binding site" evidence="2">
    <location>
        <position position="53"/>
    </location>
    <ligand>
        <name>substrate</name>
    </ligand>
</feature>
<comment type="caution">
    <text evidence="5">The sequence shown here is derived from an EMBL/GenBank/DDBJ whole genome shotgun (WGS) entry which is preliminary data.</text>
</comment>
<feature type="binding site" evidence="2">
    <location>
        <position position="145"/>
    </location>
    <ligand>
        <name>ATP</name>
        <dbReference type="ChEBI" id="CHEBI:30616"/>
    </ligand>
</feature>
<feature type="binding site" evidence="2">
    <location>
        <position position="217"/>
    </location>
    <ligand>
        <name>ATP</name>
        <dbReference type="ChEBI" id="CHEBI:30616"/>
    </ligand>
</feature>
<evidence type="ECO:0000313" key="5">
    <source>
        <dbReference type="EMBL" id="MEA5666972.1"/>
    </source>
</evidence>
<dbReference type="Pfam" id="PF02769">
    <property type="entry name" value="AIRS_C"/>
    <property type="match status" value="1"/>
</dbReference>
<comment type="similarity">
    <text evidence="2">Belongs to the thiamine-monophosphate kinase family.</text>
</comment>
<feature type="binding site" evidence="2">
    <location>
        <position position="74"/>
    </location>
    <ligand>
        <name>Mg(2+)</name>
        <dbReference type="ChEBI" id="CHEBI:18420"/>
        <label>2</label>
    </ligand>
</feature>
<protein>
    <recommendedName>
        <fullName evidence="2">Thiamine-monophosphate kinase</fullName>
        <shortName evidence="2">TMP kinase</shortName>
        <shortName evidence="2">Thiamine-phosphate kinase</shortName>
        <ecNumber evidence="2">2.7.4.16</ecNumber>
    </recommendedName>
</protein>
<feature type="binding site" evidence="2">
    <location>
        <position position="121"/>
    </location>
    <ligand>
        <name>Mg(2+)</name>
        <dbReference type="ChEBI" id="CHEBI:18420"/>
        <label>1</label>
    </ligand>
</feature>
<dbReference type="Pfam" id="PF00586">
    <property type="entry name" value="AIRS"/>
    <property type="match status" value="1"/>
</dbReference>
<feature type="binding site" evidence="2">
    <location>
        <position position="29"/>
    </location>
    <ligand>
        <name>Mg(2+)</name>
        <dbReference type="ChEBI" id="CHEBI:18420"/>
        <label>3</label>
    </ligand>
</feature>
<dbReference type="Gene3D" id="3.30.1330.10">
    <property type="entry name" value="PurM-like, N-terminal domain"/>
    <property type="match status" value="1"/>
</dbReference>
<dbReference type="PANTHER" id="PTHR30270">
    <property type="entry name" value="THIAMINE-MONOPHOSPHATE KINASE"/>
    <property type="match status" value="1"/>
</dbReference>
<dbReference type="PANTHER" id="PTHR30270:SF0">
    <property type="entry name" value="THIAMINE-MONOPHOSPHATE KINASE"/>
    <property type="match status" value="1"/>
</dbReference>
<dbReference type="EC" id="2.7.4.16" evidence="2"/>
<organism evidence="5 6">
    <name type="scientific">Stenotrophomonas capsici</name>
    <dbReference type="NCBI Taxonomy" id="3110230"/>
    <lineage>
        <taxon>Bacteria</taxon>
        <taxon>Pseudomonadati</taxon>
        <taxon>Pseudomonadota</taxon>
        <taxon>Gammaproteobacteria</taxon>
        <taxon>Lysobacterales</taxon>
        <taxon>Lysobacteraceae</taxon>
        <taxon>Stenotrophomonas</taxon>
    </lineage>
</organism>
<accession>A0ABU5V1C2</accession>
<comment type="pathway">
    <text evidence="2">Cofactor biosynthesis; thiamine diphosphate biosynthesis; thiamine diphosphate from thiamine phosphate: step 1/1.</text>
</comment>
<keyword evidence="2" id="KW-0479">Metal-binding</keyword>
<feature type="binding site" evidence="2">
    <location>
        <position position="46"/>
    </location>
    <ligand>
        <name>Mg(2+)</name>
        <dbReference type="ChEBI" id="CHEBI:18420"/>
        <label>1</label>
    </ligand>
</feature>
<dbReference type="Proteomes" id="UP001301653">
    <property type="component" value="Unassembled WGS sequence"/>
</dbReference>
<dbReference type="InterPro" id="IPR010918">
    <property type="entry name" value="PurM-like_C_dom"/>
</dbReference>
<comment type="catalytic activity">
    <reaction evidence="2">
        <text>thiamine phosphate + ATP = thiamine diphosphate + ADP</text>
        <dbReference type="Rhea" id="RHEA:15913"/>
        <dbReference type="ChEBI" id="CHEBI:30616"/>
        <dbReference type="ChEBI" id="CHEBI:37575"/>
        <dbReference type="ChEBI" id="CHEBI:58937"/>
        <dbReference type="ChEBI" id="CHEBI:456216"/>
        <dbReference type="EC" id="2.7.4.16"/>
    </reaction>
</comment>
<comment type="miscellaneous">
    <text evidence="2">Reaction mechanism of ThiL seems to utilize a direct, inline transfer of the gamma-phosphate of ATP to TMP rather than a phosphorylated enzyme intermediate.</text>
</comment>
<feature type="binding site" evidence="2">
    <location>
        <position position="266"/>
    </location>
    <ligand>
        <name>substrate</name>
    </ligand>
</feature>
<feature type="binding site" evidence="2">
    <location>
        <position position="322"/>
    </location>
    <ligand>
        <name>substrate</name>
    </ligand>
</feature>
<feature type="binding site" evidence="2">
    <location>
        <position position="29"/>
    </location>
    <ligand>
        <name>Mg(2+)</name>
        <dbReference type="ChEBI" id="CHEBI:18420"/>
        <label>4</label>
    </ligand>
</feature>
<dbReference type="RefSeq" id="WP_323438182.1">
    <property type="nucleotide sequence ID" value="NZ_JAYFUH010000064.1"/>
</dbReference>
<feature type="domain" description="PurM-like C-terminal" evidence="4">
    <location>
        <begin position="149"/>
        <end position="306"/>
    </location>
</feature>
<comment type="function">
    <text evidence="2">Catalyzes the ATP-dependent phosphorylation of thiamine-monophosphate (TMP) to form thiamine-pyrophosphate (TPP), the active form of vitamin B1.</text>
</comment>
<keyword evidence="2 5" id="KW-0808">Transferase</keyword>
<feature type="binding site" evidence="2">
    <location>
        <begin position="120"/>
        <end position="121"/>
    </location>
    <ligand>
        <name>ATP</name>
        <dbReference type="ChEBI" id="CHEBI:30616"/>
    </ligand>
</feature>
<feature type="binding site" evidence="2">
    <location>
        <position position="74"/>
    </location>
    <ligand>
        <name>Mg(2+)</name>
        <dbReference type="ChEBI" id="CHEBI:18420"/>
        <label>3</label>
    </ligand>
</feature>
<dbReference type="GO" id="GO:0009030">
    <property type="term" value="F:thiamine-phosphate kinase activity"/>
    <property type="evidence" value="ECO:0007669"/>
    <property type="project" value="UniProtKB-EC"/>
</dbReference>
<evidence type="ECO:0000259" key="3">
    <source>
        <dbReference type="Pfam" id="PF00586"/>
    </source>
</evidence>
<dbReference type="InterPro" id="IPR036921">
    <property type="entry name" value="PurM-like_N_sf"/>
</dbReference>
<sequence>MSLDEFGLIDRIRSRTGARADIALGIGDDAALLLPAPGQQLVVTADTLNAGVHFPHETPAQDIGWKALAVNLSDLAAMGAQPAWCTLSLSLPESSASWVEGFAEGFFALADRHGMALVGGDTTRGPLAISITAMGQVPVGQALRRDGARPGDDVWVTGVPGEAGLALALWQQRQLAVAGPVAEPAREQLRLRLARPTPRLEAGLALRGLASAAIDVSDGLLADLGHVCARSGVAAEVMESSLPASQHASELQLGAAFEGLRAGAGDDYELCFTAPASARAQVAQSMASVAVRATRIGYIRTGSGVRLLDGEGKAVSRERSGFNHFSIGGQ</sequence>
<keyword evidence="2" id="KW-0547">Nucleotide-binding</keyword>
<evidence type="ECO:0000259" key="4">
    <source>
        <dbReference type="Pfam" id="PF02769"/>
    </source>
</evidence>
<dbReference type="EMBL" id="JAYFUH010000064">
    <property type="protein sequence ID" value="MEA5666972.1"/>
    <property type="molecule type" value="Genomic_DNA"/>
</dbReference>
<feature type="binding site" evidence="2">
    <location>
        <position position="74"/>
    </location>
    <ligand>
        <name>Mg(2+)</name>
        <dbReference type="ChEBI" id="CHEBI:18420"/>
        <label>4</label>
    </ligand>
</feature>
<dbReference type="InterPro" id="IPR016188">
    <property type="entry name" value="PurM-like_N"/>
</dbReference>
<evidence type="ECO:0000313" key="6">
    <source>
        <dbReference type="Proteomes" id="UP001301653"/>
    </source>
</evidence>
<keyword evidence="6" id="KW-1185">Reference proteome</keyword>
<feature type="domain" description="PurM-like N-terminal" evidence="3">
    <location>
        <begin position="27"/>
        <end position="137"/>
    </location>
</feature>
<evidence type="ECO:0000256" key="2">
    <source>
        <dbReference type="HAMAP-Rule" id="MF_02128"/>
    </source>
</evidence>
<dbReference type="SUPFAM" id="SSF55326">
    <property type="entry name" value="PurM N-terminal domain-like"/>
    <property type="match status" value="1"/>
</dbReference>
<proteinExistence type="inferred from homology"/>
<dbReference type="InterPro" id="IPR036676">
    <property type="entry name" value="PurM-like_C_sf"/>
</dbReference>
<keyword evidence="1 2" id="KW-0784">Thiamine biosynthesis</keyword>
<dbReference type="Gene3D" id="3.90.650.10">
    <property type="entry name" value="PurM-like C-terminal domain"/>
    <property type="match status" value="1"/>
</dbReference>
<feature type="binding site" evidence="2">
    <location>
        <position position="44"/>
    </location>
    <ligand>
        <name>Mg(2+)</name>
        <dbReference type="ChEBI" id="CHEBI:18420"/>
        <label>4</label>
    </ligand>
</feature>
<dbReference type="CDD" id="cd02194">
    <property type="entry name" value="ThiL"/>
    <property type="match status" value="1"/>
</dbReference>